<name>A0A380TT21_9PAST</name>
<dbReference type="Proteomes" id="UP000254649">
    <property type="component" value="Unassembled WGS sequence"/>
</dbReference>
<dbReference type="OrthoDB" id="5689171at2"/>
<keyword evidence="1" id="KW-0812">Transmembrane</keyword>
<evidence type="ECO:0000313" key="2">
    <source>
        <dbReference type="EMBL" id="SUT90983.1"/>
    </source>
</evidence>
<dbReference type="EMBL" id="UFRQ01000003">
    <property type="protein sequence ID" value="SUT90983.1"/>
    <property type="molecule type" value="Genomic_DNA"/>
</dbReference>
<feature type="transmembrane region" description="Helical" evidence="1">
    <location>
        <begin position="194"/>
        <end position="215"/>
    </location>
</feature>
<feature type="transmembrane region" description="Helical" evidence="1">
    <location>
        <begin position="72"/>
        <end position="93"/>
    </location>
</feature>
<keyword evidence="1" id="KW-1133">Transmembrane helix</keyword>
<feature type="transmembrane region" description="Helical" evidence="1">
    <location>
        <begin position="114"/>
        <end position="140"/>
    </location>
</feature>
<feature type="transmembrane region" description="Helical" evidence="1">
    <location>
        <begin position="146"/>
        <end position="173"/>
    </location>
</feature>
<evidence type="ECO:0008006" key="4">
    <source>
        <dbReference type="Google" id="ProtNLM"/>
    </source>
</evidence>
<organism evidence="2 3">
    <name type="scientific">[Actinobacillus] rossii</name>
    <dbReference type="NCBI Taxonomy" id="123820"/>
    <lineage>
        <taxon>Bacteria</taxon>
        <taxon>Pseudomonadati</taxon>
        <taxon>Pseudomonadota</taxon>
        <taxon>Gammaproteobacteria</taxon>
        <taxon>Pasteurellales</taxon>
        <taxon>Pasteurellaceae</taxon>
    </lineage>
</organism>
<dbReference type="AlphaFoldDB" id="A0A380TT21"/>
<proteinExistence type="predicted"/>
<feature type="transmembrane region" description="Helical" evidence="1">
    <location>
        <begin position="21"/>
        <end position="42"/>
    </location>
</feature>
<protein>
    <recommendedName>
        <fullName evidence="4">Beta-methylgalactoside transporter inner membrane component</fullName>
    </recommendedName>
</protein>
<feature type="transmembrane region" description="Helical" evidence="1">
    <location>
        <begin position="221"/>
        <end position="245"/>
    </location>
</feature>
<evidence type="ECO:0000313" key="3">
    <source>
        <dbReference type="Proteomes" id="UP000254649"/>
    </source>
</evidence>
<evidence type="ECO:0000256" key="1">
    <source>
        <dbReference type="SAM" id="Phobius"/>
    </source>
</evidence>
<accession>A0A380TT21</accession>
<keyword evidence="3" id="KW-1185">Reference proteome</keyword>
<keyword evidence="1" id="KW-0472">Membrane</keyword>
<sequence length="253" mass="28575">MTINFTQLFQDCWNFVRNQRQFVVSFMIIFVLVTGALSFVHFDSTVSVPENITEEQAVEIMLQQAQSSTAQLAFVMQRVLSLFISAWGIMAIHHISLGNEFNLPVSATQTSRRFLGVMLLTFLCILPITLGLMGGMAALAQQQTPSILALFLIIAGVFLFIRLCLAPISYLVGDTELKNTVQNMLKLGYHRSGALFLYCLIAYFLFPLIIMQLTLLANNVVFFIIVLIGTAFINIFSLVFSYRFYTIFKQKAY</sequence>
<reference evidence="2 3" key="1">
    <citation type="submission" date="2018-06" db="EMBL/GenBank/DDBJ databases">
        <authorList>
            <consortium name="Pathogen Informatics"/>
            <person name="Doyle S."/>
        </authorList>
    </citation>
    <scope>NUCLEOTIDE SEQUENCE [LARGE SCALE GENOMIC DNA]</scope>
    <source>
        <strain evidence="2 3">NCTC10801</strain>
    </source>
</reference>
<gene>
    <name evidence="2" type="ORF">NCTC10801_01343</name>
</gene>